<reference evidence="9 10" key="1">
    <citation type="submission" date="2024-05" db="EMBL/GenBank/DDBJ databases">
        <title>Genetic variation in Jamaican populations of the coffee berry borer (Hypothenemus hampei).</title>
        <authorList>
            <person name="Errbii M."/>
            <person name="Myrie A."/>
        </authorList>
    </citation>
    <scope>NUCLEOTIDE SEQUENCE [LARGE SCALE GENOMIC DNA]</scope>
    <source>
        <strain evidence="9">JA-Hopewell-2020-01-JO</strain>
        <tissue evidence="9">Whole body</tissue>
    </source>
</reference>
<gene>
    <name evidence="9" type="ORF">ABEB36_002610</name>
</gene>
<keyword evidence="6" id="KW-0804">Transcription</keyword>
<dbReference type="Gene3D" id="6.10.250.2910">
    <property type="match status" value="1"/>
</dbReference>
<feature type="compositionally biased region" description="Polar residues" evidence="8">
    <location>
        <begin position="268"/>
        <end position="284"/>
    </location>
</feature>
<feature type="compositionally biased region" description="Polar residues" evidence="8">
    <location>
        <begin position="1"/>
        <end position="15"/>
    </location>
</feature>
<evidence type="ECO:0000256" key="3">
    <source>
        <dbReference type="ARBA" id="ARBA00022491"/>
    </source>
</evidence>
<evidence type="ECO:0000313" key="10">
    <source>
        <dbReference type="Proteomes" id="UP001566132"/>
    </source>
</evidence>
<feature type="compositionally biased region" description="Basic residues" evidence="8">
    <location>
        <begin position="53"/>
        <end position="67"/>
    </location>
</feature>
<dbReference type="PANTHER" id="PTHR13469">
    <property type="entry name" value="HEXAMETHYLENE BISACETAMIDE INDUCIBLE 1"/>
    <property type="match status" value="1"/>
</dbReference>
<keyword evidence="10" id="KW-1185">Reference proteome</keyword>
<protein>
    <recommendedName>
        <fullName evidence="11">Protein HEXIM1</fullName>
    </recommendedName>
</protein>
<dbReference type="PRINTS" id="PR02094">
    <property type="entry name" value="HEXIMFAMILY"/>
</dbReference>
<dbReference type="Pfam" id="PF15313">
    <property type="entry name" value="HEXIM"/>
    <property type="match status" value="1"/>
</dbReference>
<feature type="region of interest" description="Disordered" evidence="8">
    <location>
        <begin position="114"/>
        <end position="145"/>
    </location>
</feature>
<dbReference type="GO" id="GO:0005634">
    <property type="term" value="C:nucleus"/>
    <property type="evidence" value="ECO:0007669"/>
    <property type="project" value="UniProtKB-SubCell"/>
</dbReference>
<dbReference type="Proteomes" id="UP001566132">
    <property type="component" value="Unassembled WGS sequence"/>
</dbReference>
<comment type="caution">
    <text evidence="9">The sequence shown here is derived from an EMBL/GenBank/DDBJ whole genome shotgun (WGS) entry which is preliminary data.</text>
</comment>
<evidence type="ECO:0000256" key="2">
    <source>
        <dbReference type="ARBA" id="ARBA00008409"/>
    </source>
</evidence>
<feature type="compositionally biased region" description="Basic and acidic residues" evidence="8">
    <location>
        <begin position="19"/>
        <end position="52"/>
    </location>
</feature>
<keyword evidence="3" id="KW-0678">Repressor</keyword>
<feature type="compositionally biased region" description="Basic and acidic residues" evidence="8">
    <location>
        <begin position="203"/>
        <end position="223"/>
    </location>
</feature>
<feature type="compositionally biased region" description="Low complexity" evidence="8">
    <location>
        <begin position="117"/>
        <end position="131"/>
    </location>
</feature>
<dbReference type="InterPro" id="IPR024872">
    <property type="entry name" value="HEXIM"/>
</dbReference>
<evidence type="ECO:0000256" key="8">
    <source>
        <dbReference type="SAM" id="MobiDB-lite"/>
    </source>
</evidence>
<accession>A0ABD1F6G8</accession>
<feature type="region of interest" description="Disordered" evidence="8">
    <location>
        <begin position="203"/>
        <end position="284"/>
    </location>
</feature>
<feature type="compositionally biased region" description="Low complexity" evidence="8">
    <location>
        <begin position="241"/>
        <end position="260"/>
    </location>
</feature>
<evidence type="ECO:0000256" key="1">
    <source>
        <dbReference type="ARBA" id="ARBA00004123"/>
    </source>
</evidence>
<organism evidence="9 10">
    <name type="scientific">Hypothenemus hampei</name>
    <name type="common">Coffee berry borer</name>
    <dbReference type="NCBI Taxonomy" id="57062"/>
    <lineage>
        <taxon>Eukaryota</taxon>
        <taxon>Metazoa</taxon>
        <taxon>Ecdysozoa</taxon>
        <taxon>Arthropoda</taxon>
        <taxon>Hexapoda</taxon>
        <taxon>Insecta</taxon>
        <taxon>Pterygota</taxon>
        <taxon>Neoptera</taxon>
        <taxon>Endopterygota</taxon>
        <taxon>Coleoptera</taxon>
        <taxon>Polyphaga</taxon>
        <taxon>Cucujiformia</taxon>
        <taxon>Curculionidae</taxon>
        <taxon>Scolytinae</taxon>
        <taxon>Hypothenemus</taxon>
    </lineage>
</organism>
<proteinExistence type="inferred from homology"/>
<evidence type="ECO:0000256" key="4">
    <source>
        <dbReference type="ARBA" id="ARBA00023015"/>
    </source>
</evidence>
<evidence type="ECO:0000256" key="7">
    <source>
        <dbReference type="ARBA" id="ARBA00023242"/>
    </source>
</evidence>
<dbReference type="AlphaFoldDB" id="A0ABD1F6G8"/>
<feature type="compositionally biased region" description="Acidic residues" evidence="8">
    <location>
        <begin position="133"/>
        <end position="145"/>
    </location>
</feature>
<comment type="subcellular location">
    <subcellularLocation>
        <location evidence="1">Nucleus</location>
    </subcellularLocation>
</comment>
<name>A0ABD1F6G8_HYPHA</name>
<keyword evidence="7" id="KW-0539">Nucleus</keyword>
<comment type="similarity">
    <text evidence="2">Belongs to the HEXIM family.</text>
</comment>
<dbReference type="EMBL" id="JBDJPC010000002">
    <property type="protein sequence ID" value="KAL1513160.1"/>
    <property type="molecule type" value="Genomic_DNA"/>
</dbReference>
<sequence length="284" mass="32118">MNGICTINGNENPNLKSADAPRENDVIPRSDARASTQPERRPKMTDDGDAPPKKRKTRRGKSKRKAPYQKYGRESLKVMKPRIVKPEAPHNDNQFLFEDHGGFEELDERLKNIDQASTSSVTRTRDSSFSVDSDGEEFYSSPDDEGEFFMQDFNDQYQSIQAEQLHIMSKQELIEEYLALDNRSAKKNRDLDETITRLQKELELQQREKETLQRENELLKSKLEQMQNDNSESADTETDSSDSCSSSSSVSSSASSRSQSPIKKVDFSHTNGHSTSPPASADTV</sequence>
<evidence type="ECO:0000256" key="6">
    <source>
        <dbReference type="ARBA" id="ARBA00023163"/>
    </source>
</evidence>
<keyword evidence="4" id="KW-0805">Transcription regulation</keyword>
<evidence type="ECO:0008006" key="11">
    <source>
        <dbReference type="Google" id="ProtNLM"/>
    </source>
</evidence>
<dbReference type="PANTHER" id="PTHR13469:SF8">
    <property type="entry name" value="HEXIM P-TEFB COMPLEX SUBUNIT 1"/>
    <property type="match status" value="1"/>
</dbReference>
<evidence type="ECO:0000313" key="9">
    <source>
        <dbReference type="EMBL" id="KAL1513160.1"/>
    </source>
</evidence>
<evidence type="ECO:0000256" key="5">
    <source>
        <dbReference type="ARBA" id="ARBA00023054"/>
    </source>
</evidence>
<keyword evidence="5" id="KW-0175">Coiled coil</keyword>
<feature type="region of interest" description="Disordered" evidence="8">
    <location>
        <begin position="1"/>
        <end position="76"/>
    </location>
</feature>